<dbReference type="PANTHER" id="PTHR11165">
    <property type="entry name" value="SKP1"/>
    <property type="match status" value="1"/>
</dbReference>
<dbReference type="Gene3D" id="3.30.710.10">
    <property type="entry name" value="Potassium Channel Kv1.1, Chain A"/>
    <property type="match status" value="1"/>
</dbReference>
<dbReference type="SUPFAM" id="SSF81382">
    <property type="entry name" value="Skp1 dimerisation domain-like"/>
    <property type="match status" value="1"/>
</dbReference>
<accession>A0AAN5C2F1</accession>
<evidence type="ECO:0000259" key="4">
    <source>
        <dbReference type="Pfam" id="PF03931"/>
    </source>
</evidence>
<evidence type="ECO:0000256" key="1">
    <source>
        <dbReference type="ARBA" id="ARBA00009993"/>
    </source>
</evidence>
<dbReference type="SMART" id="SM00512">
    <property type="entry name" value="Skp1"/>
    <property type="match status" value="1"/>
</dbReference>
<dbReference type="SUPFAM" id="SSF54695">
    <property type="entry name" value="POZ domain"/>
    <property type="match status" value="1"/>
</dbReference>
<dbReference type="Proteomes" id="UP001328107">
    <property type="component" value="Unassembled WGS sequence"/>
</dbReference>
<sequence>LTTSDEKSFEVSLDVIKQSITVNTLVTDLGMNEEGSNMSVPIPLPNVTADILELVIEWCEYHKNDAPVPEKPVEEENKFDDKKDTTIPEWDSKFLLKPHRAVLFHIAIAANYLAIKVLLDYCCKTIANMIKGKTPEQIRHVFGIECDFTPEELEAIKKDNA</sequence>
<dbReference type="Pfam" id="PF03931">
    <property type="entry name" value="Skp1_POZ"/>
    <property type="match status" value="1"/>
</dbReference>
<dbReference type="EMBL" id="BTRK01000002">
    <property type="protein sequence ID" value="GMR34443.1"/>
    <property type="molecule type" value="Genomic_DNA"/>
</dbReference>
<dbReference type="InterPro" id="IPR001232">
    <property type="entry name" value="SKP1-like"/>
</dbReference>
<proteinExistence type="inferred from homology"/>
<dbReference type="FunFam" id="3.30.710.10:FF:000026">
    <property type="entry name" value="E3 ubiquitin ligase complex SCF subunit"/>
    <property type="match status" value="1"/>
</dbReference>
<dbReference type="InterPro" id="IPR016073">
    <property type="entry name" value="Skp1_comp_POZ"/>
</dbReference>
<protein>
    <recommendedName>
        <fullName evidence="7">Skp1-related protein</fullName>
    </recommendedName>
</protein>
<feature type="domain" description="SKP1 component dimerisation" evidence="3">
    <location>
        <begin position="116"/>
        <end position="161"/>
    </location>
</feature>
<organism evidence="5 6">
    <name type="scientific">Pristionchus mayeri</name>
    <dbReference type="NCBI Taxonomy" id="1317129"/>
    <lineage>
        <taxon>Eukaryota</taxon>
        <taxon>Metazoa</taxon>
        <taxon>Ecdysozoa</taxon>
        <taxon>Nematoda</taxon>
        <taxon>Chromadorea</taxon>
        <taxon>Rhabditida</taxon>
        <taxon>Rhabditina</taxon>
        <taxon>Diplogasteromorpha</taxon>
        <taxon>Diplogasteroidea</taxon>
        <taxon>Neodiplogasteridae</taxon>
        <taxon>Pristionchus</taxon>
    </lineage>
</organism>
<evidence type="ECO:0000313" key="5">
    <source>
        <dbReference type="EMBL" id="GMR34443.1"/>
    </source>
</evidence>
<feature type="domain" description="SKP1 component POZ" evidence="4">
    <location>
        <begin position="1"/>
        <end position="64"/>
    </location>
</feature>
<dbReference type="PIRSF" id="PIRSF028729">
    <property type="entry name" value="E3_ubiquit_lig_SCF_Skp"/>
    <property type="match status" value="1"/>
</dbReference>
<dbReference type="InterPro" id="IPR036296">
    <property type="entry name" value="SKP1-like_dim_sf"/>
</dbReference>
<reference evidence="6" key="1">
    <citation type="submission" date="2022-10" db="EMBL/GenBank/DDBJ databases">
        <title>Genome assembly of Pristionchus species.</title>
        <authorList>
            <person name="Yoshida K."/>
            <person name="Sommer R.J."/>
        </authorList>
    </citation>
    <scope>NUCLEOTIDE SEQUENCE [LARGE SCALE GENOMIC DNA]</scope>
    <source>
        <strain evidence="6">RS5460</strain>
    </source>
</reference>
<dbReference type="InterPro" id="IPR016072">
    <property type="entry name" value="Skp1_comp_dimer"/>
</dbReference>
<dbReference type="InterPro" id="IPR016897">
    <property type="entry name" value="SKP1"/>
</dbReference>
<keyword evidence="6" id="KW-1185">Reference proteome</keyword>
<keyword evidence="2" id="KW-0833">Ubl conjugation pathway</keyword>
<evidence type="ECO:0000259" key="3">
    <source>
        <dbReference type="Pfam" id="PF01466"/>
    </source>
</evidence>
<dbReference type="InterPro" id="IPR011333">
    <property type="entry name" value="SKP1/BTB/POZ_sf"/>
</dbReference>
<dbReference type="Pfam" id="PF01466">
    <property type="entry name" value="Skp1"/>
    <property type="match status" value="1"/>
</dbReference>
<dbReference type="CDD" id="cd18322">
    <property type="entry name" value="BTB_POZ_SKP1"/>
    <property type="match status" value="1"/>
</dbReference>
<comment type="similarity">
    <text evidence="1">Belongs to the SKP1 family.</text>
</comment>
<evidence type="ECO:0008006" key="7">
    <source>
        <dbReference type="Google" id="ProtNLM"/>
    </source>
</evidence>
<feature type="non-terminal residue" evidence="5">
    <location>
        <position position="1"/>
    </location>
</feature>
<feature type="non-terminal residue" evidence="5">
    <location>
        <position position="161"/>
    </location>
</feature>
<dbReference type="AlphaFoldDB" id="A0AAN5C2F1"/>
<evidence type="ECO:0000313" key="6">
    <source>
        <dbReference type="Proteomes" id="UP001328107"/>
    </source>
</evidence>
<dbReference type="GO" id="GO:0006511">
    <property type="term" value="P:ubiquitin-dependent protein catabolic process"/>
    <property type="evidence" value="ECO:0007669"/>
    <property type="project" value="InterPro"/>
</dbReference>
<evidence type="ECO:0000256" key="2">
    <source>
        <dbReference type="ARBA" id="ARBA00022786"/>
    </source>
</evidence>
<name>A0AAN5C2F1_9BILA</name>
<gene>
    <name evidence="5" type="ORF">PMAYCL1PPCAC_04638</name>
</gene>
<comment type="caution">
    <text evidence="5">The sequence shown here is derived from an EMBL/GenBank/DDBJ whole genome shotgun (WGS) entry which is preliminary data.</text>
</comment>